<feature type="coiled-coil region" evidence="3">
    <location>
        <begin position="188"/>
        <end position="300"/>
    </location>
</feature>
<proteinExistence type="predicted"/>
<evidence type="ECO:0000313" key="8">
    <source>
        <dbReference type="Proteomes" id="UP001153555"/>
    </source>
</evidence>
<dbReference type="InterPro" id="IPR013210">
    <property type="entry name" value="LRR_N_plant-typ"/>
</dbReference>
<keyword evidence="4" id="KW-0812">Transmembrane</keyword>
<keyword evidence="5" id="KW-0732">Signal</keyword>
<keyword evidence="2" id="KW-0677">Repeat</keyword>
<keyword evidence="1" id="KW-0433">Leucine-rich repeat</keyword>
<keyword evidence="3" id="KW-0175">Coiled coil</keyword>
<evidence type="ECO:0000259" key="6">
    <source>
        <dbReference type="Pfam" id="PF08263"/>
    </source>
</evidence>
<keyword evidence="8" id="KW-1185">Reference proteome</keyword>
<dbReference type="Gene3D" id="1.10.287.1490">
    <property type="match status" value="1"/>
</dbReference>
<dbReference type="SUPFAM" id="SSF52058">
    <property type="entry name" value="L domain-like"/>
    <property type="match status" value="1"/>
</dbReference>
<accession>A0A9N7N4P6</accession>
<keyword evidence="4" id="KW-0472">Membrane</keyword>
<dbReference type="SUPFAM" id="SSF58113">
    <property type="entry name" value="Apolipoprotein A-I"/>
    <property type="match status" value="1"/>
</dbReference>
<evidence type="ECO:0000313" key="7">
    <source>
        <dbReference type="EMBL" id="CAA0821369.1"/>
    </source>
</evidence>
<evidence type="ECO:0000256" key="1">
    <source>
        <dbReference type="ARBA" id="ARBA00022614"/>
    </source>
</evidence>
<feature type="domain" description="Leucine-rich repeat-containing N-terminal plant-type" evidence="6">
    <location>
        <begin position="32"/>
        <end position="73"/>
    </location>
</feature>
<sequence length="543" mass="61138">MAHHTARLSIAILSLLSICAGPSYSDDTAYAKSLLKFKQSLTDTSFALDSWREPVENSLCTRNKPNWAGLLCSNGSLIGLRLENMGLRGEIDLGPLTELPLLTLSFMHNNLSGSFPSGLRRLGKLRSLFLANNGFGGEIPNDSFDGMRSMRRIVLLRSTIENLEYQIVEKNGEMKEKDAVIADMEKLIKEKSDSLVTLKGEISSLQENGNSDADVQLGKSHARIGELEKQVEKLTKDLEVKIKEKDQLEARLTEAEKRASELNTKVNSLQKIIDNQKSKLQKTERALQIAEEEMMNTKFEVASKTKELMEVHGAWFPPWLAAHLIRYQAHLKTNWNIHGKPTFELLMQKAVEKKAQVEDLAGPHVKAMKTKLAPVVKEKWTVVASNVQPHVQTLTTKSIEIYKSSKNALSAHITRVLELVDPYFQDLRKISNPYIDRVADAARPHVDKLRAVLKPYTEKGARVSVKLLESAEIYHHRVQHKVEEKLKSHELTVPLATKELVWFSASALLALPFIFLMKICSAIFCRKAPRPTQNVNRDRGKAN</sequence>
<dbReference type="OrthoDB" id="2017695at2759"/>
<dbReference type="InterPro" id="IPR032675">
    <property type="entry name" value="LRR_dom_sf"/>
</dbReference>
<dbReference type="PANTHER" id="PTHR34360">
    <property type="entry name" value="OS08G0519400 PROTEIN"/>
    <property type="match status" value="1"/>
</dbReference>
<evidence type="ECO:0000256" key="2">
    <source>
        <dbReference type="ARBA" id="ARBA00022737"/>
    </source>
</evidence>
<dbReference type="PANTHER" id="PTHR34360:SF1">
    <property type="entry name" value="OS08G0519400 PROTEIN"/>
    <property type="match status" value="1"/>
</dbReference>
<evidence type="ECO:0000256" key="4">
    <source>
        <dbReference type="SAM" id="Phobius"/>
    </source>
</evidence>
<gene>
    <name evidence="7" type="ORF">SHERM_19371</name>
</gene>
<feature type="signal peptide" evidence="5">
    <location>
        <begin position="1"/>
        <end position="25"/>
    </location>
</feature>
<reference evidence="7" key="1">
    <citation type="submission" date="2019-12" db="EMBL/GenBank/DDBJ databases">
        <authorList>
            <person name="Scholes J."/>
        </authorList>
    </citation>
    <scope>NUCLEOTIDE SEQUENCE</scope>
</reference>
<feature type="chain" id="PRO_5040308572" evidence="5">
    <location>
        <begin position="26"/>
        <end position="543"/>
    </location>
</feature>
<dbReference type="EMBL" id="CACSLK010020742">
    <property type="protein sequence ID" value="CAA0821369.1"/>
    <property type="molecule type" value="Genomic_DNA"/>
</dbReference>
<dbReference type="Gene3D" id="1.20.120.20">
    <property type="entry name" value="Apolipoprotein"/>
    <property type="match status" value="1"/>
</dbReference>
<evidence type="ECO:0000256" key="3">
    <source>
        <dbReference type="SAM" id="Coils"/>
    </source>
</evidence>
<dbReference type="Proteomes" id="UP001153555">
    <property type="component" value="Unassembled WGS sequence"/>
</dbReference>
<protein>
    <submittedName>
        <fullName evidence="7">Myosin heavy chain-related</fullName>
    </submittedName>
</protein>
<dbReference type="AlphaFoldDB" id="A0A9N7N4P6"/>
<organism evidence="7 8">
    <name type="scientific">Striga hermonthica</name>
    <name type="common">Purple witchweed</name>
    <name type="synonym">Buchnera hermonthica</name>
    <dbReference type="NCBI Taxonomy" id="68872"/>
    <lineage>
        <taxon>Eukaryota</taxon>
        <taxon>Viridiplantae</taxon>
        <taxon>Streptophyta</taxon>
        <taxon>Embryophyta</taxon>
        <taxon>Tracheophyta</taxon>
        <taxon>Spermatophyta</taxon>
        <taxon>Magnoliopsida</taxon>
        <taxon>eudicotyledons</taxon>
        <taxon>Gunneridae</taxon>
        <taxon>Pentapetalae</taxon>
        <taxon>asterids</taxon>
        <taxon>lamiids</taxon>
        <taxon>Lamiales</taxon>
        <taxon>Orobanchaceae</taxon>
        <taxon>Buchnereae</taxon>
        <taxon>Striga</taxon>
    </lineage>
</organism>
<keyword evidence="4" id="KW-1133">Transmembrane helix</keyword>
<feature type="transmembrane region" description="Helical" evidence="4">
    <location>
        <begin position="500"/>
        <end position="524"/>
    </location>
</feature>
<name>A0A9N7N4P6_STRHE</name>
<comment type="caution">
    <text evidence="7">The sequence shown here is derived from an EMBL/GenBank/DDBJ whole genome shotgun (WGS) entry which is preliminary data.</text>
</comment>
<evidence type="ECO:0000256" key="5">
    <source>
        <dbReference type="SAM" id="SignalP"/>
    </source>
</evidence>
<dbReference type="Pfam" id="PF08263">
    <property type="entry name" value="LRRNT_2"/>
    <property type="match status" value="1"/>
</dbReference>
<dbReference type="Gene3D" id="3.80.10.10">
    <property type="entry name" value="Ribonuclease Inhibitor"/>
    <property type="match status" value="1"/>
</dbReference>